<feature type="compositionally biased region" description="Polar residues" evidence="5">
    <location>
        <begin position="302"/>
        <end position="334"/>
    </location>
</feature>
<feature type="domain" description="Transcription factor PAP1" evidence="6">
    <location>
        <begin position="458"/>
        <end position="547"/>
    </location>
</feature>
<keyword evidence="3" id="KW-0804">Transcription</keyword>
<dbReference type="SUPFAM" id="SSF111430">
    <property type="entry name" value="YAP1 redox domain"/>
    <property type="match status" value="1"/>
</dbReference>
<organism evidence="7 8">
    <name type="scientific">Maudiozyma exigua</name>
    <name type="common">Yeast</name>
    <name type="synonym">Kazachstania exigua</name>
    <dbReference type="NCBI Taxonomy" id="34358"/>
    <lineage>
        <taxon>Eukaryota</taxon>
        <taxon>Fungi</taxon>
        <taxon>Dikarya</taxon>
        <taxon>Ascomycota</taxon>
        <taxon>Saccharomycotina</taxon>
        <taxon>Saccharomycetes</taxon>
        <taxon>Saccharomycetales</taxon>
        <taxon>Saccharomycetaceae</taxon>
        <taxon>Maudiozyma</taxon>
    </lineage>
</organism>
<feature type="region of interest" description="Disordered" evidence="5">
    <location>
        <begin position="1"/>
        <end position="43"/>
    </location>
</feature>
<dbReference type="GO" id="GO:0090575">
    <property type="term" value="C:RNA polymerase II transcription regulator complex"/>
    <property type="evidence" value="ECO:0007669"/>
    <property type="project" value="TreeGrafter"/>
</dbReference>
<keyword evidence="4" id="KW-0539">Nucleus</keyword>
<feature type="compositionally biased region" description="Low complexity" evidence="5">
    <location>
        <begin position="335"/>
        <end position="353"/>
    </location>
</feature>
<proteinExistence type="predicted"/>
<reference evidence="7 8" key="1">
    <citation type="submission" date="2020-11" db="EMBL/GenBank/DDBJ databases">
        <title>Kefir isolates.</title>
        <authorList>
            <person name="Marcisauskas S."/>
            <person name="Kim Y."/>
            <person name="Blasche S."/>
        </authorList>
    </citation>
    <scope>NUCLEOTIDE SEQUENCE [LARGE SCALE GENOMIC DNA]</scope>
    <source>
        <strain evidence="7 8">OG2</strain>
    </source>
</reference>
<gene>
    <name evidence="7" type="primary">YAP1_2</name>
    <name evidence="7" type="ORF">C6P45_002578</name>
</gene>
<evidence type="ECO:0000256" key="4">
    <source>
        <dbReference type="ARBA" id="ARBA00023242"/>
    </source>
</evidence>
<comment type="subcellular location">
    <subcellularLocation>
        <location evidence="1">Nucleus</location>
    </subcellularLocation>
</comment>
<name>A0A9P6WFA6_MAUEX</name>
<dbReference type="InterPro" id="IPR050936">
    <property type="entry name" value="AP-1-like"/>
</dbReference>
<evidence type="ECO:0000256" key="5">
    <source>
        <dbReference type="SAM" id="MobiDB-lite"/>
    </source>
</evidence>
<evidence type="ECO:0000256" key="2">
    <source>
        <dbReference type="ARBA" id="ARBA00023015"/>
    </source>
</evidence>
<feature type="region of interest" description="Disordered" evidence="5">
    <location>
        <begin position="302"/>
        <end position="353"/>
    </location>
</feature>
<feature type="compositionally biased region" description="Low complexity" evidence="5">
    <location>
        <begin position="155"/>
        <end position="192"/>
    </location>
</feature>
<evidence type="ECO:0000259" key="6">
    <source>
        <dbReference type="Pfam" id="PF08601"/>
    </source>
</evidence>
<keyword evidence="8" id="KW-1185">Reference proteome</keyword>
<evidence type="ECO:0000256" key="1">
    <source>
        <dbReference type="ARBA" id="ARBA00004123"/>
    </source>
</evidence>
<feature type="compositionally biased region" description="Low complexity" evidence="5">
    <location>
        <begin position="13"/>
        <end position="24"/>
    </location>
</feature>
<evidence type="ECO:0000256" key="3">
    <source>
        <dbReference type="ARBA" id="ARBA00023163"/>
    </source>
</evidence>
<dbReference type="InterPro" id="IPR023167">
    <property type="entry name" value="Yap1_redox_dom_sf"/>
</dbReference>
<dbReference type="PANTHER" id="PTHR40621">
    <property type="entry name" value="TRANSCRIPTION FACTOR KAPC-RELATED"/>
    <property type="match status" value="1"/>
</dbReference>
<evidence type="ECO:0000313" key="7">
    <source>
        <dbReference type="EMBL" id="KAG0670268.1"/>
    </source>
</evidence>
<dbReference type="PANTHER" id="PTHR40621:SF6">
    <property type="entry name" value="AP-1-LIKE TRANSCRIPTION FACTOR YAP1-RELATED"/>
    <property type="match status" value="1"/>
</dbReference>
<evidence type="ECO:0000313" key="8">
    <source>
        <dbReference type="Proteomes" id="UP000750334"/>
    </source>
</evidence>
<protein>
    <submittedName>
        <fullName evidence="7">DNA-binding transcription factor yap1</fullName>
    </submittedName>
</protein>
<dbReference type="Gene3D" id="1.10.238.100">
    <property type="entry name" value="YAP1 redox domain. Chain B"/>
    <property type="match status" value="1"/>
</dbReference>
<keyword evidence="2" id="KW-0805">Transcription regulation</keyword>
<keyword evidence="7" id="KW-0238">DNA-binding</keyword>
<dbReference type="InterPro" id="IPR013910">
    <property type="entry name" value="TF_PAP1"/>
</dbReference>
<dbReference type="Proteomes" id="UP000750334">
    <property type="component" value="Unassembled WGS sequence"/>
</dbReference>
<feature type="region of interest" description="Disordered" evidence="5">
    <location>
        <begin position="106"/>
        <end position="132"/>
    </location>
</feature>
<accession>A0A9P6WFA6</accession>
<sequence>MSAAAAKRPLDISTASTTNTTTNTVVKDNEDSSSKKSHKRKMKELEEKVNHLQNIHKQSEIESEFLRGQLFTLVKELKKFRPETSNDSEVLNYLAKHEVEQKHNIVNNNNNNSPISPQFNHNNNFLTPQDNDNKVKQNIEQKKNFSFSYPFNKSAANNNNNIPSPDGSSTSSYSSPNQQDRSSSTSSGNNNGSKFVANNNFFSNDFTTTNTPANIINTATNTTDASTPSMNWLDNILYSDNMFSQQINSSITSDKSALPSIGSSTNYDSNMLSNEFNFDDQFDEQVTDFCVKMNQVCGTRQNPIPKATTSGGTAANTPQVNSTTNTPHTINSVESTTNTNITIPSSVSSNNNNAKKLSFSDLNTANTPNMPFINDALAFPTDSNVLISQQKLNSDTPESLDNIKTSQQQSNIFDTSDFFRTTSSSGMNNNDIFNQFLQAGDEDEDKSDDEKNPLDGLINEEPSIKPQENKSAEINNINDDDDDDDNAVVPSKDDDLLKCSEIWDRITSHPKYSDIDIDGLCGELMAKAKCSERGVVVNSSDVQLALSKHMA</sequence>
<dbReference type="OrthoDB" id="5380163at2759"/>
<dbReference type="EMBL" id="PUHR01000025">
    <property type="protein sequence ID" value="KAG0670268.1"/>
    <property type="molecule type" value="Genomic_DNA"/>
</dbReference>
<dbReference type="Pfam" id="PF08601">
    <property type="entry name" value="PAP1"/>
    <property type="match status" value="1"/>
</dbReference>
<dbReference type="GO" id="GO:0000976">
    <property type="term" value="F:transcription cis-regulatory region binding"/>
    <property type="evidence" value="ECO:0007669"/>
    <property type="project" value="InterPro"/>
</dbReference>
<comment type="caution">
    <text evidence="7">The sequence shown here is derived from an EMBL/GenBank/DDBJ whole genome shotgun (WGS) entry which is preliminary data.</text>
</comment>
<dbReference type="AlphaFoldDB" id="A0A9P6WFA6"/>
<feature type="region of interest" description="Disordered" evidence="5">
    <location>
        <begin position="440"/>
        <end position="492"/>
    </location>
</feature>
<feature type="compositionally biased region" description="Polar residues" evidence="5">
    <location>
        <begin position="113"/>
        <end position="130"/>
    </location>
</feature>
<dbReference type="FunFam" id="1.10.238.100:FF:000002">
    <property type="entry name" value="AP-1-like transcription factor"/>
    <property type="match status" value="1"/>
</dbReference>
<dbReference type="GO" id="GO:0001228">
    <property type="term" value="F:DNA-binding transcription activator activity, RNA polymerase II-specific"/>
    <property type="evidence" value="ECO:0007669"/>
    <property type="project" value="TreeGrafter"/>
</dbReference>
<feature type="region of interest" description="Disordered" evidence="5">
    <location>
        <begin position="150"/>
        <end position="192"/>
    </location>
</feature>